<comment type="similarity">
    <text evidence="1">Belongs to the class IV-like SAM-binding methyltransferase superfamily. RNA methyltransferase TrmH family.</text>
</comment>
<comment type="subunit">
    <text evidence="5">Homodimer.</text>
</comment>
<keyword evidence="5" id="KW-0819">tRNA processing</keyword>
<accession>A0A6M1TTM6</accession>
<evidence type="ECO:0000313" key="7">
    <source>
        <dbReference type="EMBL" id="NGQ91440.1"/>
    </source>
</evidence>
<dbReference type="Proteomes" id="UP000474758">
    <property type="component" value="Unassembled WGS sequence"/>
</dbReference>
<comment type="catalytic activity">
    <reaction evidence="5">
        <text>cytidine(32) in tRNA + S-adenosyl-L-methionine = 2'-O-methylcytidine(32) in tRNA + S-adenosyl-L-homocysteine + H(+)</text>
        <dbReference type="Rhea" id="RHEA:42932"/>
        <dbReference type="Rhea" id="RHEA-COMP:10288"/>
        <dbReference type="Rhea" id="RHEA-COMP:10289"/>
        <dbReference type="ChEBI" id="CHEBI:15378"/>
        <dbReference type="ChEBI" id="CHEBI:57856"/>
        <dbReference type="ChEBI" id="CHEBI:59789"/>
        <dbReference type="ChEBI" id="CHEBI:74495"/>
        <dbReference type="ChEBI" id="CHEBI:82748"/>
        <dbReference type="EC" id="2.1.1.200"/>
    </reaction>
</comment>
<dbReference type="CDD" id="cd18093">
    <property type="entry name" value="SpoU-like_TrmJ"/>
    <property type="match status" value="1"/>
</dbReference>
<reference evidence="7 8" key="1">
    <citation type="submission" date="2020-02" db="EMBL/GenBank/DDBJ databases">
        <title>Rhodobacter translucens sp. nov., a novel bacterium isolated from activated sludge.</title>
        <authorList>
            <person name="Liu J."/>
        </authorList>
    </citation>
    <scope>NUCLEOTIDE SEQUENCE [LARGE SCALE GENOMIC DNA]</scope>
    <source>
        <strain evidence="7 8">HX-7-19</strain>
    </source>
</reference>
<dbReference type="GO" id="GO:0003723">
    <property type="term" value="F:RNA binding"/>
    <property type="evidence" value="ECO:0007669"/>
    <property type="project" value="InterPro"/>
</dbReference>
<dbReference type="NCBIfam" id="TIGR00050">
    <property type="entry name" value="rRNA_methyl_1"/>
    <property type="match status" value="1"/>
</dbReference>
<comment type="subcellular location">
    <subcellularLocation>
        <location evidence="5">Cytoplasm</location>
    </subcellularLocation>
</comment>
<name>A0A6M1TTM6_9RHOB</name>
<proteinExistence type="inferred from homology"/>
<comment type="catalytic activity">
    <reaction evidence="5">
        <text>uridine(32) in tRNA + S-adenosyl-L-methionine = 2'-O-methyluridine(32) in tRNA + S-adenosyl-L-homocysteine + H(+)</text>
        <dbReference type="Rhea" id="RHEA:42936"/>
        <dbReference type="Rhea" id="RHEA-COMP:10107"/>
        <dbReference type="Rhea" id="RHEA-COMP:10290"/>
        <dbReference type="ChEBI" id="CHEBI:15378"/>
        <dbReference type="ChEBI" id="CHEBI:57856"/>
        <dbReference type="ChEBI" id="CHEBI:59789"/>
        <dbReference type="ChEBI" id="CHEBI:65315"/>
        <dbReference type="ChEBI" id="CHEBI:74478"/>
        <dbReference type="EC" id="2.1.1.200"/>
    </reaction>
</comment>
<protein>
    <recommendedName>
        <fullName evidence="5">tRNA (cytidine/uridine-2'-O-)-methyltransferase TrmJ</fullName>
        <ecNumber evidence="5">2.1.1.200</ecNumber>
    </recommendedName>
    <alternativeName>
        <fullName evidence="5">tRNA (cytidine(32)/uridine(32)-2'-O)-methyltransferase</fullName>
    </alternativeName>
    <alternativeName>
        <fullName evidence="5">tRNA Cm32/Um32 methyltransferase</fullName>
    </alternativeName>
</protein>
<dbReference type="InterPro" id="IPR029028">
    <property type="entry name" value="Alpha/beta_knot_MTases"/>
</dbReference>
<dbReference type="GO" id="GO:0160206">
    <property type="term" value="F:tRNA (cytidine(32)/uridine(32)-2'-O)-methyltransferase activity"/>
    <property type="evidence" value="ECO:0007669"/>
    <property type="project" value="UniProtKB-EC"/>
</dbReference>
<evidence type="ECO:0000256" key="3">
    <source>
        <dbReference type="ARBA" id="ARBA00022679"/>
    </source>
</evidence>
<dbReference type="Gene3D" id="3.40.1280.10">
    <property type="match status" value="1"/>
</dbReference>
<dbReference type="EC" id="2.1.1.200" evidence="5"/>
<dbReference type="EMBL" id="JAALFE010000009">
    <property type="protein sequence ID" value="NGQ91440.1"/>
    <property type="molecule type" value="Genomic_DNA"/>
</dbReference>
<dbReference type="Pfam" id="PF00588">
    <property type="entry name" value="SpoU_methylase"/>
    <property type="match status" value="1"/>
</dbReference>
<evidence type="ECO:0000256" key="2">
    <source>
        <dbReference type="ARBA" id="ARBA00022603"/>
    </source>
</evidence>
<comment type="function">
    <text evidence="5">Catalyzes the formation of 2'O-methylated cytidine (Cm32) or 2'O-methylated uridine (Um32) at position 32 in tRNA.</text>
</comment>
<evidence type="ECO:0000256" key="1">
    <source>
        <dbReference type="ARBA" id="ARBA00007228"/>
    </source>
</evidence>
<dbReference type="SUPFAM" id="SSF75217">
    <property type="entry name" value="alpha/beta knot"/>
    <property type="match status" value="1"/>
</dbReference>
<keyword evidence="2 5" id="KW-0489">Methyltransferase</keyword>
<dbReference type="InterPro" id="IPR001537">
    <property type="entry name" value="SpoU_MeTrfase"/>
</dbReference>
<dbReference type="PIRSF" id="PIRSF004808">
    <property type="entry name" value="LasT"/>
    <property type="match status" value="1"/>
</dbReference>
<evidence type="ECO:0000259" key="6">
    <source>
        <dbReference type="Pfam" id="PF00588"/>
    </source>
</evidence>
<dbReference type="GO" id="GO:0005829">
    <property type="term" value="C:cytosol"/>
    <property type="evidence" value="ECO:0007669"/>
    <property type="project" value="TreeGrafter"/>
</dbReference>
<keyword evidence="8" id="KW-1185">Reference proteome</keyword>
<dbReference type="InterPro" id="IPR029026">
    <property type="entry name" value="tRNA_m1G_MTases_N"/>
</dbReference>
<dbReference type="InterPro" id="IPR004384">
    <property type="entry name" value="RNA_MeTrfase_TrmJ/LasT"/>
</dbReference>
<keyword evidence="4 5" id="KW-0949">S-adenosyl-L-methionine</keyword>
<evidence type="ECO:0000256" key="5">
    <source>
        <dbReference type="RuleBase" id="RU362024"/>
    </source>
</evidence>
<feature type="domain" description="tRNA/rRNA methyltransferase SpoU type" evidence="6">
    <location>
        <begin position="46"/>
        <end position="194"/>
    </location>
</feature>
<dbReference type="AlphaFoldDB" id="A0A6M1TTM6"/>
<dbReference type="PANTHER" id="PTHR42786">
    <property type="entry name" value="TRNA/RRNA METHYLTRANSFERASE"/>
    <property type="match status" value="1"/>
</dbReference>
<sequence>MGLGVISADFRRRRGQLGLVRRGRGAYLARVRPRRKPVTEIIPPCFILVRPQMGENIGAAARAMLNFGLERMRIVDPRDGWPNPKAVAMASGAGRVLDRAGLFQDIPAAIADCDFVFATTARSRELVKPVVTPERAMEMTRAMVAEGRRVGFLFGPERAGLENEDVAPANAIVTVPVNPEFPSLNLAQCALLLGYEWRRQTETVAPEVMGLARTDFATRLEVERLSDHFEERLEAAGFFYPPEKAPHMKLNLRNMFARLGLTRAEVQTFHGMLRQIAFKLRQMGE</sequence>
<comment type="caution">
    <text evidence="7">The sequence shown here is derived from an EMBL/GenBank/DDBJ whole genome shotgun (WGS) entry which is preliminary data.</text>
</comment>
<keyword evidence="3 7" id="KW-0808">Transferase</keyword>
<dbReference type="Gene3D" id="1.10.8.590">
    <property type="match status" value="1"/>
</dbReference>
<evidence type="ECO:0000256" key="4">
    <source>
        <dbReference type="ARBA" id="ARBA00022691"/>
    </source>
</evidence>
<gene>
    <name evidence="5" type="primary">trmJ</name>
    <name evidence="7" type="ORF">G5V65_11075</name>
</gene>
<dbReference type="GO" id="GO:0002128">
    <property type="term" value="P:tRNA nucleoside ribose methylation"/>
    <property type="evidence" value="ECO:0007669"/>
    <property type="project" value="TreeGrafter"/>
</dbReference>
<evidence type="ECO:0000313" key="8">
    <source>
        <dbReference type="Proteomes" id="UP000474758"/>
    </source>
</evidence>
<organism evidence="7 8">
    <name type="scientific">Paragemmobacter kunshanensis</name>
    <dbReference type="NCBI Taxonomy" id="2583234"/>
    <lineage>
        <taxon>Bacteria</taxon>
        <taxon>Pseudomonadati</taxon>
        <taxon>Pseudomonadota</taxon>
        <taxon>Alphaproteobacteria</taxon>
        <taxon>Rhodobacterales</taxon>
        <taxon>Paracoccaceae</taxon>
        <taxon>Paragemmobacter</taxon>
    </lineage>
</organism>
<dbReference type="PANTHER" id="PTHR42786:SF7">
    <property type="entry name" value="TRNA_RRNA METHYLTRANSFERASE SPOU TYPE DOMAIN-CONTAINING PROTEIN"/>
    <property type="match status" value="1"/>
</dbReference>
<keyword evidence="5" id="KW-0963">Cytoplasm</keyword>